<feature type="coiled-coil region" evidence="1">
    <location>
        <begin position="65"/>
        <end position="120"/>
    </location>
</feature>
<evidence type="ECO:0000259" key="3">
    <source>
        <dbReference type="Pfam" id="PF03448"/>
    </source>
</evidence>
<protein>
    <recommendedName>
        <fullName evidence="3">Magnesium transporter MgtE intracellular domain-containing protein</fullName>
    </recommendedName>
</protein>
<evidence type="ECO:0000256" key="1">
    <source>
        <dbReference type="SAM" id="Coils"/>
    </source>
</evidence>
<keyword evidence="2" id="KW-1133">Transmembrane helix</keyword>
<dbReference type="Pfam" id="PF03448">
    <property type="entry name" value="MgtE_N"/>
    <property type="match status" value="1"/>
</dbReference>
<evidence type="ECO:0000313" key="4">
    <source>
        <dbReference type="EMBL" id="GGM21409.1"/>
    </source>
</evidence>
<dbReference type="Gene3D" id="1.20.5.170">
    <property type="match status" value="1"/>
</dbReference>
<reference evidence="4" key="2">
    <citation type="submission" date="2020-09" db="EMBL/GenBank/DDBJ databases">
        <authorList>
            <person name="Sun Q."/>
            <person name="Zhou Y."/>
        </authorList>
    </citation>
    <scope>NUCLEOTIDE SEQUENCE</scope>
    <source>
        <strain evidence="4">CGMCC 1.6333</strain>
    </source>
</reference>
<dbReference type="AlphaFoldDB" id="A0A917TGD4"/>
<accession>A0A917TGD4</accession>
<dbReference type="EMBL" id="BMLG01000001">
    <property type="protein sequence ID" value="GGM21409.1"/>
    <property type="molecule type" value="Genomic_DNA"/>
</dbReference>
<keyword evidence="2" id="KW-0472">Membrane</keyword>
<keyword evidence="2" id="KW-0812">Transmembrane</keyword>
<evidence type="ECO:0000256" key="2">
    <source>
        <dbReference type="SAM" id="Phobius"/>
    </source>
</evidence>
<proteinExistence type="predicted"/>
<comment type="caution">
    <text evidence="4">The sequence shown here is derived from an EMBL/GenBank/DDBJ whole genome shotgun (WGS) entry which is preliminary data.</text>
</comment>
<dbReference type="InterPro" id="IPR006668">
    <property type="entry name" value="Mg_transptr_MgtE_intracell_dom"/>
</dbReference>
<feature type="transmembrane region" description="Helical" evidence="2">
    <location>
        <begin position="12"/>
        <end position="38"/>
    </location>
</feature>
<feature type="domain" description="Magnesium transporter MgtE intracellular" evidence="3">
    <location>
        <begin position="140"/>
        <end position="190"/>
    </location>
</feature>
<keyword evidence="1" id="KW-0175">Coiled coil</keyword>
<organism evidence="4 5">
    <name type="scientific">Paraliobacillus quinghaiensis</name>
    <dbReference type="NCBI Taxonomy" id="470815"/>
    <lineage>
        <taxon>Bacteria</taxon>
        <taxon>Bacillati</taxon>
        <taxon>Bacillota</taxon>
        <taxon>Bacilli</taxon>
        <taxon>Bacillales</taxon>
        <taxon>Bacillaceae</taxon>
        <taxon>Paraliobacillus</taxon>
    </lineage>
</organism>
<dbReference type="SUPFAM" id="SSF158791">
    <property type="entry name" value="MgtE N-terminal domain-like"/>
    <property type="match status" value="1"/>
</dbReference>
<keyword evidence="5" id="KW-1185">Reference proteome</keyword>
<gene>
    <name evidence="4" type="ORF">GCM10011351_04080</name>
</gene>
<name>A0A917TGD4_9BACI</name>
<dbReference type="RefSeq" id="WP_162879096.1">
    <property type="nucleotide sequence ID" value="NZ_BMLG01000001.1"/>
</dbReference>
<reference evidence="4" key="1">
    <citation type="journal article" date="2014" name="Int. J. Syst. Evol. Microbiol.">
        <title>Complete genome sequence of Corynebacterium casei LMG S-19264T (=DSM 44701T), isolated from a smear-ripened cheese.</title>
        <authorList>
            <consortium name="US DOE Joint Genome Institute (JGI-PGF)"/>
            <person name="Walter F."/>
            <person name="Albersmeier A."/>
            <person name="Kalinowski J."/>
            <person name="Ruckert C."/>
        </authorList>
    </citation>
    <scope>NUCLEOTIDE SEQUENCE</scope>
    <source>
        <strain evidence="4">CGMCC 1.6333</strain>
    </source>
</reference>
<sequence>MAKATEKTKKPGFLQWLMVIGIPLLFALIIAIIIISVMGIDVIAKSKEVANQIPFLSSVVVTEEEANVEREITNYESQISKKDQQIRTLEAELSNHEQTIEELNQEVVKLTNQVEEVFEEETTNQEVNSEKLDKLTKSYEEMDAEKAAAILTNITSELAASLLQQMNNEARGSILSEMDAEIAADLTQLLLE</sequence>
<dbReference type="Proteomes" id="UP000618460">
    <property type="component" value="Unassembled WGS sequence"/>
</dbReference>
<evidence type="ECO:0000313" key="5">
    <source>
        <dbReference type="Proteomes" id="UP000618460"/>
    </source>
</evidence>